<dbReference type="InterPro" id="IPR011856">
    <property type="entry name" value="tRNA_endonuc-like_dom_sf"/>
</dbReference>
<dbReference type="GO" id="GO:0003676">
    <property type="term" value="F:nucleic acid binding"/>
    <property type="evidence" value="ECO:0007669"/>
    <property type="project" value="InterPro"/>
</dbReference>
<reference evidence="3 4" key="2">
    <citation type="submission" date="2019-09" db="EMBL/GenBank/DDBJ databases">
        <title>Complete Genome Sequence and Methylome Analysis of free living Spirochaetas.</title>
        <authorList>
            <person name="Leshcheva N."/>
            <person name="Mikheeva N."/>
        </authorList>
    </citation>
    <scope>NUCLEOTIDE SEQUENCE [LARGE SCALE GENOMIC DNA]</scope>
    <source>
        <strain evidence="3 4">P</strain>
    </source>
</reference>
<dbReference type="PANTHER" id="PTHR34039">
    <property type="entry name" value="UPF0102 PROTEIN YRAN"/>
    <property type="match status" value="1"/>
</dbReference>
<dbReference type="Pfam" id="PF02021">
    <property type="entry name" value="UPF0102"/>
    <property type="match status" value="1"/>
</dbReference>
<evidence type="ECO:0000313" key="4">
    <source>
        <dbReference type="Proteomes" id="UP000323824"/>
    </source>
</evidence>
<comment type="similarity">
    <text evidence="1 2">Belongs to the UPF0102 family.</text>
</comment>
<dbReference type="OrthoDB" id="9802516at2"/>
<sequence length="120" mass="14201">MGSYEKGYSGESCACEYLKKKNYDIIKRNFRCRYGEVDIIIYKDGELAFVEVKTWDTLDSFDLSYVINRKKQKRITNASAVFLRDYKGEYTSIRFDVLLLKSNKTVFEYYTNIYMENGLP</sequence>
<evidence type="ECO:0000256" key="2">
    <source>
        <dbReference type="HAMAP-Rule" id="MF_00048"/>
    </source>
</evidence>
<dbReference type="SUPFAM" id="SSF52980">
    <property type="entry name" value="Restriction endonuclease-like"/>
    <property type="match status" value="1"/>
</dbReference>
<dbReference type="InterPro" id="IPR003509">
    <property type="entry name" value="UPF0102_YraN-like"/>
</dbReference>
<dbReference type="HAMAP" id="MF_00048">
    <property type="entry name" value="UPF0102"/>
    <property type="match status" value="1"/>
</dbReference>
<keyword evidence="4" id="KW-1185">Reference proteome</keyword>
<dbReference type="KEGG" id="sper:EW093_15355"/>
<dbReference type="EMBL" id="CP035807">
    <property type="protein sequence ID" value="QEN06014.1"/>
    <property type="molecule type" value="Genomic_DNA"/>
</dbReference>
<reference evidence="3 4" key="1">
    <citation type="submission" date="2019-02" db="EMBL/GenBank/DDBJ databases">
        <authorList>
            <person name="Fomenkov A."/>
            <person name="Dubinina G."/>
            <person name="Grabovich M."/>
            <person name="Vincze T."/>
            <person name="Roberts R.J."/>
        </authorList>
    </citation>
    <scope>NUCLEOTIDE SEQUENCE [LARGE SCALE GENOMIC DNA]</scope>
    <source>
        <strain evidence="3 4">P</strain>
    </source>
</reference>
<dbReference type="Gene3D" id="3.40.1350.10">
    <property type="match status" value="1"/>
</dbReference>
<evidence type="ECO:0000256" key="1">
    <source>
        <dbReference type="ARBA" id="ARBA00006738"/>
    </source>
</evidence>
<dbReference type="Proteomes" id="UP000323824">
    <property type="component" value="Chromosome"/>
</dbReference>
<dbReference type="PANTHER" id="PTHR34039:SF1">
    <property type="entry name" value="UPF0102 PROTEIN YRAN"/>
    <property type="match status" value="1"/>
</dbReference>
<accession>A0A5C1QHI7</accession>
<dbReference type="InterPro" id="IPR011335">
    <property type="entry name" value="Restrct_endonuc-II-like"/>
</dbReference>
<evidence type="ECO:0000313" key="3">
    <source>
        <dbReference type="EMBL" id="QEN06014.1"/>
    </source>
</evidence>
<dbReference type="AlphaFoldDB" id="A0A5C1QHI7"/>
<proteinExistence type="inferred from homology"/>
<name>A0A5C1QHI7_9SPIO</name>
<protein>
    <recommendedName>
        <fullName evidence="2">UPF0102 protein EW093_15355</fullName>
    </recommendedName>
</protein>
<organism evidence="3 4">
    <name type="scientific">Thiospirochaeta perfilievii</name>
    <dbReference type="NCBI Taxonomy" id="252967"/>
    <lineage>
        <taxon>Bacteria</taxon>
        <taxon>Pseudomonadati</taxon>
        <taxon>Spirochaetota</taxon>
        <taxon>Spirochaetia</taxon>
        <taxon>Spirochaetales</taxon>
        <taxon>Spirochaetaceae</taxon>
        <taxon>Thiospirochaeta</taxon>
    </lineage>
</organism>
<dbReference type="RefSeq" id="WP_149569248.1">
    <property type="nucleotide sequence ID" value="NZ_CP035807.1"/>
</dbReference>
<gene>
    <name evidence="3" type="ORF">EW093_15355</name>
</gene>